<dbReference type="Proteomes" id="UP000054144">
    <property type="component" value="Unassembled WGS sequence"/>
</dbReference>
<proteinExistence type="predicted"/>
<keyword evidence="2" id="KW-1185">Reference proteome</keyword>
<dbReference type="EMBL" id="KN881643">
    <property type="protein sequence ID" value="KIY52375.1"/>
    <property type="molecule type" value="Genomic_DNA"/>
</dbReference>
<reference evidence="1 2" key="1">
    <citation type="journal article" date="2015" name="Fungal Genet. Biol.">
        <title>Evolution of novel wood decay mechanisms in Agaricales revealed by the genome sequences of Fistulina hepatica and Cylindrobasidium torrendii.</title>
        <authorList>
            <person name="Floudas D."/>
            <person name="Held B.W."/>
            <person name="Riley R."/>
            <person name="Nagy L.G."/>
            <person name="Koehler G."/>
            <person name="Ransdell A.S."/>
            <person name="Younus H."/>
            <person name="Chow J."/>
            <person name="Chiniquy J."/>
            <person name="Lipzen A."/>
            <person name="Tritt A."/>
            <person name="Sun H."/>
            <person name="Haridas S."/>
            <person name="LaButti K."/>
            <person name="Ohm R.A."/>
            <person name="Kues U."/>
            <person name="Blanchette R.A."/>
            <person name="Grigoriev I.V."/>
            <person name="Minto R.E."/>
            <person name="Hibbett D.S."/>
        </authorList>
    </citation>
    <scope>NUCLEOTIDE SEQUENCE [LARGE SCALE GENOMIC DNA]</scope>
    <source>
        <strain evidence="1 2">ATCC 64428</strain>
    </source>
</reference>
<organism evidence="1 2">
    <name type="scientific">Fistulina hepatica ATCC 64428</name>
    <dbReference type="NCBI Taxonomy" id="1128425"/>
    <lineage>
        <taxon>Eukaryota</taxon>
        <taxon>Fungi</taxon>
        <taxon>Dikarya</taxon>
        <taxon>Basidiomycota</taxon>
        <taxon>Agaricomycotina</taxon>
        <taxon>Agaricomycetes</taxon>
        <taxon>Agaricomycetidae</taxon>
        <taxon>Agaricales</taxon>
        <taxon>Fistulinaceae</taxon>
        <taxon>Fistulina</taxon>
    </lineage>
</organism>
<evidence type="ECO:0000313" key="1">
    <source>
        <dbReference type="EMBL" id="KIY52375.1"/>
    </source>
</evidence>
<protein>
    <submittedName>
        <fullName evidence="1">Uncharacterized protein</fullName>
    </submittedName>
</protein>
<evidence type="ECO:0000313" key="2">
    <source>
        <dbReference type="Proteomes" id="UP000054144"/>
    </source>
</evidence>
<name>A0A0D7AKI6_9AGAR</name>
<sequence>MRLPDTISIVPPNRAAQNILRAVLKAPQLCTLKTRIRVPFKGDIQWINEALKAYICNRPIKAAWDWTHVGKTALGVLLRLGYELSGTVNTHVLENVIVTNELAHDNDILVLTGNAVTYAHHLFTVVDFSLPGLFHGKNKRHPRWDKPGDHDKMRNFWKELETVHSFRSKNAKSFTFRDKKSKNELLLPLACERQCSLLQKKTAKLASKVAHDRRIQVNQLCGESSSLEAWIVFILGSHVVLSEKLHVFPLDFYYRLKI</sequence>
<dbReference type="AlphaFoldDB" id="A0A0D7AKI6"/>
<gene>
    <name evidence="1" type="ORF">FISHEDRAFT_69798</name>
</gene>
<accession>A0A0D7AKI6</accession>